<dbReference type="Proteomes" id="UP001142393">
    <property type="component" value="Unassembled WGS sequence"/>
</dbReference>
<dbReference type="EMBL" id="JANVFU010000014">
    <property type="protein sequence ID" value="KAJ3740488.1"/>
    <property type="molecule type" value="Genomic_DNA"/>
</dbReference>
<organism evidence="2 3">
    <name type="scientific">Lentinula detonsa</name>
    <dbReference type="NCBI Taxonomy" id="2804962"/>
    <lineage>
        <taxon>Eukaryota</taxon>
        <taxon>Fungi</taxon>
        <taxon>Dikarya</taxon>
        <taxon>Basidiomycota</taxon>
        <taxon>Agaricomycotina</taxon>
        <taxon>Agaricomycetes</taxon>
        <taxon>Agaricomycetidae</taxon>
        <taxon>Agaricales</taxon>
        <taxon>Marasmiineae</taxon>
        <taxon>Omphalotaceae</taxon>
        <taxon>Lentinula</taxon>
    </lineage>
</organism>
<sequence length="102" mass="11838">MANPLSVQTGGQYQRKVEDELSAYNPLIDKSNEEEKPGISKQAERLQKMLRTQEGNDVYESEEKDNPYTSSRGRRVRILYPYWSRSSDSILAKSYTIDDIHH</sequence>
<evidence type="ECO:0000313" key="3">
    <source>
        <dbReference type="Proteomes" id="UP001142393"/>
    </source>
</evidence>
<dbReference type="AlphaFoldDB" id="A0A9W8NTP6"/>
<comment type="caution">
    <text evidence="2">The sequence shown here is derived from an EMBL/GenBank/DDBJ whole genome shotgun (WGS) entry which is preliminary data.</text>
</comment>
<gene>
    <name evidence="2" type="ORF">DFH05DRAFT_1463038</name>
</gene>
<reference evidence="2 3" key="1">
    <citation type="journal article" date="2023" name="Proc. Natl. Acad. Sci. U.S.A.">
        <title>A global phylogenomic analysis of the shiitake genus Lentinula.</title>
        <authorList>
            <person name="Sierra-Patev S."/>
            <person name="Min B."/>
            <person name="Naranjo-Ortiz M."/>
            <person name="Looney B."/>
            <person name="Konkel Z."/>
            <person name="Slot J.C."/>
            <person name="Sakamoto Y."/>
            <person name="Steenwyk J.L."/>
            <person name="Rokas A."/>
            <person name="Carro J."/>
            <person name="Camarero S."/>
            <person name="Ferreira P."/>
            <person name="Molpeceres G."/>
            <person name="Ruiz-Duenas F.J."/>
            <person name="Serrano A."/>
            <person name="Henrissat B."/>
            <person name="Drula E."/>
            <person name="Hughes K.W."/>
            <person name="Mata J.L."/>
            <person name="Ishikawa N.K."/>
            <person name="Vargas-Isla R."/>
            <person name="Ushijima S."/>
            <person name="Smith C.A."/>
            <person name="Donoghue J."/>
            <person name="Ahrendt S."/>
            <person name="Andreopoulos W."/>
            <person name="He G."/>
            <person name="LaButti K."/>
            <person name="Lipzen A."/>
            <person name="Ng V."/>
            <person name="Riley R."/>
            <person name="Sandor L."/>
            <person name="Barry K."/>
            <person name="Martinez A.T."/>
            <person name="Xiao Y."/>
            <person name="Gibbons J.G."/>
            <person name="Terashima K."/>
            <person name="Grigoriev I.V."/>
            <person name="Hibbett D."/>
        </authorList>
    </citation>
    <scope>NUCLEOTIDE SEQUENCE [LARGE SCALE GENOMIC DNA]</scope>
    <source>
        <strain evidence="2 3">TFB7810</strain>
    </source>
</reference>
<accession>A0A9W8NTP6</accession>
<name>A0A9W8NTP6_9AGAR</name>
<evidence type="ECO:0000313" key="2">
    <source>
        <dbReference type="EMBL" id="KAJ3740488.1"/>
    </source>
</evidence>
<proteinExistence type="predicted"/>
<evidence type="ECO:0000256" key="1">
    <source>
        <dbReference type="SAM" id="MobiDB-lite"/>
    </source>
</evidence>
<keyword evidence="3" id="KW-1185">Reference proteome</keyword>
<feature type="region of interest" description="Disordered" evidence="1">
    <location>
        <begin position="51"/>
        <end position="71"/>
    </location>
</feature>
<protein>
    <submittedName>
        <fullName evidence="2">Uncharacterized protein</fullName>
    </submittedName>
</protein>